<proteinExistence type="predicted"/>
<accession>A0A515EKG9</accession>
<keyword evidence="2" id="KW-1185">Reference proteome</keyword>
<organism evidence="1 2">
    <name type="scientific">Rhodoferax aquaticus</name>
    <dbReference type="NCBI Taxonomy" id="2527691"/>
    <lineage>
        <taxon>Bacteria</taxon>
        <taxon>Pseudomonadati</taxon>
        <taxon>Pseudomonadota</taxon>
        <taxon>Betaproteobacteria</taxon>
        <taxon>Burkholderiales</taxon>
        <taxon>Comamonadaceae</taxon>
        <taxon>Rhodoferax</taxon>
    </lineage>
</organism>
<evidence type="ECO:0000313" key="2">
    <source>
        <dbReference type="Proteomes" id="UP000317365"/>
    </source>
</evidence>
<gene>
    <name evidence="1" type="ORF">EXZ61_02595</name>
</gene>
<dbReference type="Proteomes" id="UP000317365">
    <property type="component" value="Chromosome"/>
</dbReference>
<dbReference type="EMBL" id="CP036282">
    <property type="protein sequence ID" value="QDL53146.1"/>
    <property type="molecule type" value="Genomic_DNA"/>
</dbReference>
<protein>
    <submittedName>
        <fullName evidence="1">DUF2313 domain-containing protein</fullName>
    </submittedName>
</protein>
<reference evidence="2" key="1">
    <citation type="submission" date="2019-02" db="EMBL/GenBank/DDBJ databases">
        <title>Complete genome sequence of Rhodoferax sp. Gr-4.</title>
        <authorList>
            <person name="Jin L."/>
        </authorList>
    </citation>
    <scope>NUCLEOTIDE SEQUENCE [LARGE SCALE GENOMIC DNA]</scope>
    <source>
        <strain evidence="2">Gr-4</strain>
    </source>
</reference>
<dbReference type="RefSeq" id="WP_142808737.1">
    <property type="nucleotide sequence ID" value="NZ_CP036282.1"/>
</dbReference>
<sequence>MDKFWQALVALLPNGFAWPRNPASTLMRVMRGIAASFYEHHEFARLTANRWQPHQAVTRLAEWEEAAGLPDACFGLNQDDATRRKLLLGRLRGPVLEYLDSSPASPGALIAICAWLGYPLVTVVYNTPFRCGMRCGRRLGRLDGKLWITVTVQSTRFRVGKSRVGQRLLSGTLNGSELACYLNRVVPARYSVNVIFV</sequence>
<reference evidence="2" key="2">
    <citation type="journal article" date="2020" name="Int. J. Syst. Evol. Microbiol.">
        <title>Genomic insights into a novel species Rhodoferax aquaticus sp. nov., isolated from freshwater.</title>
        <authorList>
            <person name="Li T."/>
            <person name="Zhuo Y."/>
            <person name="Jin C.Z."/>
            <person name="Wu X."/>
            <person name="Ko S.R."/>
            <person name="Jin F.J."/>
            <person name="Ahn C.Y."/>
            <person name="Oh H.M."/>
            <person name="Lee H.G."/>
            <person name="Jin L."/>
        </authorList>
    </citation>
    <scope>NUCLEOTIDE SEQUENCE [LARGE SCALE GENOMIC DNA]</scope>
    <source>
        <strain evidence="2">Gr-4</strain>
    </source>
</reference>
<evidence type="ECO:0000313" key="1">
    <source>
        <dbReference type="EMBL" id="QDL53146.1"/>
    </source>
</evidence>
<dbReference type="KEGG" id="rhg:EXZ61_02595"/>
<dbReference type="AlphaFoldDB" id="A0A515EKG9"/>
<name>A0A515EKG9_9BURK</name>